<dbReference type="InterPro" id="IPR037523">
    <property type="entry name" value="VOC_core"/>
</dbReference>
<sequence length="137" mass="14867">MDQRLSLVTLVVTDLDATRRFYLDGLGWESYLDVSGEVLMFQVGPHLVLSLWDETAALEEIGPVTRGGTPPMTLAHNVAEPGQVDTVLDDARRAGAPTVGDAVEREWGGYSGYFTDPDGFLWEVAYAPGELGELVVP</sequence>
<proteinExistence type="predicted"/>
<comment type="caution">
    <text evidence="2">The sequence shown here is derived from an EMBL/GenBank/DDBJ whole genome shotgun (WGS) entry which is preliminary data.</text>
</comment>
<dbReference type="Gene3D" id="3.10.180.10">
    <property type="entry name" value="2,3-Dihydroxybiphenyl 1,2-Dioxygenase, domain 1"/>
    <property type="match status" value="1"/>
</dbReference>
<dbReference type="PANTHER" id="PTHR36503">
    <property type="entry name" value="BLR2520 PROTEIN"/>
    <property type="match status" value="1"/>
</dbReference>
<keyword evidence="3" id="KW-1185">Reference proteome</keyword>
<dbReference type="PROSITE" id="PS51819">
    <property type="entry name" value="VOC"/>
    <property type="match status" value="1"/>
</dbReference>
<dbReference type="Proteomes" id="UP000757540">
    <property type="component" value="Unassembled WGS sequence"/>
</dbReference>
<dbReference type="InterPro" id="IPR029068">
    <property type="entry name" value="Glyas_Bleomycin-R_OHBP_Dase"/>
</dbReference>
<dbReference type="SUPFAM" id="SSF54593">
    <property type="entry name" value="Glyoxalase/Bleomycin resistance protein/Dihydroxybiphenyl dioxygenase"/>
    <property type="match status" value="1"/>
</dbReference>
<gene>
    <name evidence="2" type="ORF">HDG69_003497</name>
</gene>
<dbReference type="EMBL" id="JABEZU010000005">
    <property type="protein sequence ID" value="NOV98895.1"/>
    <property type="molecule type" value="Genomic_DNA"/>
</dbReference>
<protein>
    <recommendedName>
        <fullName evidence="1">VOC domain-containing protein</fullName>
    </recommendedName>
</protein>
<dbReference type="InterPro" id="IPR004360">
    <property type="entry name" value="Glyas_Fos-R_dOase_dom"/>
</dbReference>
<feature type="domain" description="VOC" evidence="1">
    <location>
        <begin position="4"/>
        <end position="127"/>
    </location>
</feature>
<reference evidence="2 3" key="1">
    <citation type="submission" date="2020-05" db="EMBL/GenBank/DDBJ databases">
        <title>Genomic Encyclopedia of Type Strains, Phase III (KMG-III): the genomes of soil and plant-associated and newly described type strains.</title>
        <authorList>
            <person name="Whitman W."/>
        </authorList>
    </citation>
    <scope>NUCLEOTIDE SEQUENCE [LARGE SCALE GENOMIC DNA]</scope>
    <source>
        <strain evidence="2 3">KCTC 19046</strain>
    </source>
</reference>
<evidence type="ECO:0000313" key="3">
    <source>
        <dbReference type="Proteomes" id="UP000757540"/>
    </source>
</evidence>
<organism evidence="2 3">
    <name type="scientific">Isoptericola halotolerans</name>
    <dbReference type="NCBI Taxonomy" id="300560"/>
    <lineage>
        <taxon>Bacteria</taxon>
        <taxon>Bacillati</taxon>
        <taxon>Actinomycetota</taxon>
        <taxon>Actinomycetes</taxon>
        <taxon>Micrococcales</taxon>
        <taxon>Promicromonosporaceae</taxon>
        <taxon>Isoptericola</taxon>
    </lineage>
</organism>
<dbReference type="Pfam" id="PF00903">
    <property type="entry name" value="Glyoxalase"/>
    <property type="match status" value="1"/>
</dbReference>
<evidence type="ECO:0000313" key="2">
    <source>
        <dbReference type="EMBL" id="NOV98895.1"/>
    </source>
</evidence>
<evidence type="ECO:0000259" key="1">
    <source>
        <dbReference type="PROSITE" id="PS51819"/>
    </source>
</evidence>
<dbReference type="RefSeq" id="WP_171785095.1">
    <property type="nucleotide sequence ID" value="NZ_BAAAML010000004.1"/>
</dbReference>
<name>A0ABX2A878_9MICO</name>
<accession>A0ABX2A878</accession>
<dbReference type="PANTHER" id="PTHR36503:SF1">
    <property type="entry name" value="BLR2520 PROTEIN"/>
    <property type="match status" value="1"/>
</dbReference>